<proteinExistence type="predicted"/>
<feature type="compositionally biased region" description="Basic and acidic residues" evidence="1">
    <location>
        <begin position="338"/>
        <end position="347"/>
    </location>
</feature>
<organism evidence="2 3">
    <name type="scientific">Durusdinium trenchii</name>
    <dbReference type="NCBI Taxonomy" id="1381693"/>
    <lineage>
        <taxon>Eukaryota</taxon>
        <taxon>Sar</taxon>
        <taxon>Alveolata</taxon>
        <taxon>Dinophyceae</taxon>
        <taxon>Suessiales</taxon>
        <taxon>Symbiodiniaceae</taxon>
        <taxon>Durusdinium</taxon>
    </lineage>
</organism>
<accession>A0ABP0M1W9</accession>
<evidence type="ECO:0000313" key="2">
    <source>
        <dbReference type="EMBL" id="CAK9045173.1"/>
    </source>
</evidence>
<feature type="non-terminal residue" evidence="2">
    <location>
        <position position="1"/>
    </location>
</feature>
<feature type="region of interest" description="Disordered" evidence="1">
    <location>
        <begin position="419"/>
        <end position="455"/>
    </location>
</feature>
<protein>
    <submittedName>
        <fullName evidence="2">Uncharacterized protein</fullName>
    </submittedName>
</protein>
<evidence type="ECO:0000256" key="1">
    <source>
        <dbReference type="SAM" id="MobiDB-lite"/>
    </source>
</evidence>
<feature type="compositionally biased region" description="Basic and acidic residues" evidence="1">
    <location>
        <begin position="317"/>
        <end position="328"/>
    </location>
</feature>
<keyword evidence="3" id="KW-1185">Reference proteome</keyword>
<reference evidence="2 3" key="1">
    <citation type="submission" date="2024-02" db="EMBL/GenBank/DDBJ databases">
        <authorList>
            <person name="Chen Y."/>
            <person name="Shah S."/>
            <person name="Dougan E. K."/>
            <person name="Thang M."/>
            <person name="Chan C."/>
        </authorList>
    </citation>
    <scope>NUCLEOTIDE SEQUENCE [LARGE SCALE GENOMIC DNA]</scope>
</reference>
<dbReference type="Proteomes" id="UP001642484">
    <property type="component" value="Unassembled WGS sequence"/>
</dbReference>
<feature type="non-terminal residue" evidence="2">
    <location>
        <position position="455"/>
    </location>
</feature>
<dbReference type="EMBL" id="CAXAMN010015180">
    <property type="protein sequence ID" value="CAK9045173.1"/>
    <property type="molecule type" value="Genomic_DNA"/>
</dbReference>
<feature type="region of interest" description="Disordered" evidence="1">
    <location>
        <begin position="209"/>
        <end position="376"/>
    </location>
</feature>
<sequence length="455" mass="51694">DYDLPKAYNRHLGEHYGYLISRGVPCVDPSTMTNQVFYHDQFHMIECYQTLKWGVAVYSRHCEGDLQLMEFMFRYPTISEVRAAADLTLAGRRAVDQIELSPADIVDAVDQEIMNWLLQEEETDVVRLKDTSHVLAQEMNPDDLLRLPIDAEELDESEHDERHRIIMKELYPDLPTPMGGQELVEEFPWEVPDEGDTLDFDEWERALEEKKKNPGASSFIPPVEVPLPPPKNEEERADDEAFADVRTEKSYVIVEHPVEEQPDWDDDDADSAVYKSAKGSEADEEEKPEPMEVDEKAEGEQKKGGEAEATQGQADEESAKADDAKPMEIDLTGEDDAEKGKPKEKPSATKPQKPSVPEGSPKPELTGLEKAAAEAKAHYEELSYIDEKTGRIVVKGEKEERDARFKKWKEAERLAIRPKAQPKQVRRPNLEPTLRAIDTEDPSKDLEFARLPGQE</sequence>
<feature type="compositionally biased region" description="Basic and acidic residues" evidence="1">
    <location>
        <begin position="288"/>
        <end position="306"/>
    </location>
</feature>
<feature type="compositionally biased region" description="Basic and acidic residues" evidence="1">
    <location>
        <begin position="437"/>
        <end position="448"/>
    </location>
</feature>
<evidence type="ECO:0000313" key="3">
    <source>
        <dbReference type="Proteomes" id="UP001642484"/>
    </source>
</evidence>
<feature type="compositionally biased region" description="Acidic residues" evidence="1">
    <location>
        <begin position="260"/>
        <end position="270"/>
    </location>
</feature>
<gene>
    <name evidence="2" type="ORF">CCMP2556_LOCUS23656</name>
</gene>
<comment type="caution">
    <text evidence="2">The sequence shown here is derived from an EMBL/GenBank/DDBJ whole genome shotgun (WGS) entry which is preliminary data.</text>
</comment>
<name>A0ABP0M1W9_9DINO</name>